<keyword evidence="2" id="KW-1185">Reference proteome</keyword>
<sequence length="62" mass="7366">MAKHIISIQQNISYSKEIEVNSEEELKLVVDFIHRFLKFSSPKFLSVDLEHYKTEIINLDEE</sequence>
<dbReference type="Proteomes" id="UP001330749">
    <property type="component" value="Unassembled WGS sequence"/>
</dbReference>
<gene>
    <name evidence="1" type="ORF">P4447_07775</name>
</gene>
<accession>A0ABU6N803</accession>
<evidence type="ECO:0000313" key="2">
    <source>
        <dbReference type="Proteomes" id="UP001330749"/>
    </source>
</evidence>
<evidence type="ECO:0000313" key="1">
    <source>
        <dbReference type="EMBL" id="MED3562352.1"/>
    </source>
</evidence>
<dbReference type="RefSeq" id="WP_327967266.1">
    <property type="nucleotide sequence ID" value="NZ_JARMQG010000084.1"/>
</dbReference>
<protein>
    <submittedName>
        <fullName evidence="1">Uncharacterized protein</fullName>
    </submittedName>
</protein>
<dbReference type="EMBL" id="JARMQG010000084">
    <property type="protein sequence ID" value="MED3562352.1"/>
    <property type="molecule type" value="Genomic_DNA"/>
</dbReference>
<name>A0ABU6N803_9BACI</name>
<organism evidence="1 2">
    <name type="scientific">Bacillus xiapuensis</name>
    <dbReference type="NCBI Taxonomy" id="2014075"/>
    <lineage>
        <taxon>Bacteria</taxon>
        <taxon>Bacillati</taxon>
        <taxon>Bacillota</taxon>
        <taxon>Bacilli</taxon>
        <taxon>Bacillales</taxon>
        <taxon>Bacillaceae</taxon>
        <taxon>Bacillus</taxon>
    </lineage>
</organism>
<reference evidence="1 2" key="1">
    <citation type="submission" date="2023-03" db="EMBL/GenBank/DDBJ databases">
        <title>Bacillus Genome Sequencing.</title>
        <authorList>
            <person name="Dunlap C."/>
        </authorList>
    </citation>
    <scope>NUCLEOTIDE SEQUENCE [LARGE SCALE GENOMIC DNA]</scope>
    <source>
        <strain evidence="1 2">B-14544</strain>
    </source>
</reference>
<proteinExistence type="predicted"/>
<comment type="caution">
    <text evidence="1">The sequence shown here is derived from an EMBL/GenBank/DDBJ whole genome shotgun (WGS) entry which is preliminary data.</text>
</comment>